<keyword evidence="2" id="KW-0812">Transmembrane</keyword>
<protein>
    <submittedName>
        <fullName evidence="4">Glycosyltransferase family 2 protein</fullName>
    </submittedName>
</protein>
<evidence type="ECO:0000313" key="4">
    <source>
        <dbReference type="EMBL" id="MFC7096428.1"/>
    </source>
</evidence>
<dbReference type="InterPro" id="IPR001173">
    <property type="entry name" value="Glyco_trans_2-like"/>
</dbReference>
<dbReference type="EMBL" id="JBHTAG010000002">
    <property type="protein sequence ID" value="MFC7096428.1"/>
    <property type="molecule type" value="Genomic_DNA"/>
</dbReference>
<dbReference type="RefSeq" id="WP_276239100.1">
    <property type="nucleotide sequence ID" value="NZ_CP119989.1"/>
</dbReference>
<evidence type="ECO:0000259" key="3">
    <source>
        <dbReference type="Pfam" id="PF00535"/>
    </source>
</evidence>
<dbReference type="AlphaFoldDB" id="A0ABD5WVB2"/>
<proteinExistence type="predicted"/>
<keyword evidence="2" id="KW-0472">Membrane</keyword>
<accession>A0ABD5WVB2</accession>
<keyword evidence="5" id="KW-1185">Reference proteome</keyword>
<dbReference type="PANTHER" id="PTHR48090">
    <property type="entry name" value="UNDECAPRENYL-PHOSPHATE 4-DEOXY-4-FORMAMIDO-L-ARABINOSE TRANSFERASE-RELATED"/>
    <property type="match status" value="1"/>
</dbReference>
<feature type="transmembrane region" description="Helical" evidence="2">
    <location>
        <begin position="506"/>
        <end position="528"/>
    </location>
</feature>
<feature type="domain" description="Glycosyltransferase 2-like" evidence="3">
    <location>
        <begin position="276"/>
        <end position="435"/>
    </location>
</feature>
<feature type="region of interest" description="Disordered" evidence="1">
    <location>
        <begin position="78"/>
        <end position="97"/>
    </location>
</feature>
<dbReference type="InterPro" id="IPR029044">
    <property type="entry name" value="Nucleotide-diphossugar_trans"/>
</dbReference>
<dbReference type="SUPFAM" id="SSF53448">
    <property type="entry name" value="Nucleotide-diphospho-sugar transferases"/>
    <property type="match status" value="1"/>
</dbReference>
<dbReference type="Pfam" id="PF00535">
    <property type="entry name" value="Glycos_transf_2"/>
    <property type="match status" value="1"/>
</dbReference>
<feature type="transmembrane region" description="Helical" evidence="2">
    <location>
        <begin position="540"/>
        <end position="565"/>
    </location>
</feature>
<name>A0ABD5WVB2_9EURY</name>
<dbReference type="PANTHER" id="PTHR48090:SF7">
    <property type="entry name" value="RFBJ PROTEIN"/>
    <property type="match status" value="1"/>
</dbReference>
<organism evidence="4 5">
    <name type="scientific">Halobaculum marinum</name>
    <dbReference type="NCBI Taxonomy" id="3031996"/>
    <lineage>
        <taxon>Archaea</taxon>
        <taxon>Methanobacteriati</taxon>
        <taxon>Methanobacteriota</taxon>
        <taxon>Stenosarchaea group</taxon>
        <taxon>Halobacteria</taxon>
        <taxon>Halobacteriales</taxon>
        <taxon>Haloferacaceae</taxon>
        <taxon>Halobaculum</taxon>
    </lineage>
</organism>
<comment type="caution">
    <text evidence="4">The sequence shown here is derived from an EMBL/GenBank/DDBJ whole genome shotgun (WGS) entry which is preliminary data.</text>
</comment>
<evidence type="ECO:0000313" key="5">
    <source>
        <dbReference type="Proteomes" id="UP001596388"/>
    </source>
</evidence>
<sequence>MSRTVVELGDDSRLVIVSVGASAPDPVRVVFEQPIPSSHTLQVGPVRQPDEYTDGTVTVTYTVGPRAEARFGFRVHGPADTSLPEPTAEVTPIDGDAADGESVTVEWTGTDGTTRPLAMSTETVSATDTTTLPTVTTPVAPTTYALADVAIGAVLTASNQDAVVRTVLRASRRGHTAVVTTRGIDDPEDTETLDILKTLGAIVVSPPSGDVSTTQLHRVLSEAARELGLPGIVLQTRECPRIDYERTAMAFEHADYEVVAIPECWNQSSDTPTVIVGIPAYNAADSIGPVVESALPYADEVVVVDDGSRDETAERARAAGATVVVHERNRGYGGALKTLFREGAQRDSAHLVVIDADGQHDPADIPLLVETQRRDGTDIVIGSRYVGKRTTRIPFVRAIGLGVINNLTNASLGKLRPSGFIRDTQSGYRAYSRAATRSLASDRAIGNNMGASTDILYHAHRNRFSIAEIETTISYEVANASSQGSFSHGLDLLRNILWTVEYGRPMLVLGAPGAVTWLVGIASVTWLFVQYVETGALSFFPLVGAVACTLGGLLVCIMALMMHVLNGHPTMKRLNTDEPR</sequence>
<dbReference type="GeneID" id="79269685"/>
<dbReference type="CDD" id="cd04179">
    <property type="entry name" value="DPM_DPG-synthase_like"/>
    <property type="match status" value="1"/>
</dbReference>
<gene>
    <name evidence="4" type="ORF">ACFQKD_03840</name>
</gene>
<keyword evidence="2" id="KW-1133">Transmembrane helix</keyword>
<evidence type="ECO:0000256" key="2">
    <source>
        <dbReference type="SAM" id="Phobius"/>
    </source>
</evidence>
<evidence type="ECO:0000256" key="1">
    <source>
        <dbReference type="SAM" id="MobiDB-lite"/>
    </source>
</evidence>
<dbReference type="Gene3D" id="3.90.550.10">
    <property type="entry name" value="Spore Coat Polysaccharide Biosynthesis Protein SpsA, Chain A"/>
    <property type="match status" value="1"/>
</dbReference>
<dbReference type="Proteomes" id="UP001596388">
    <property type="component" value="Unassembled WGS sequence"/>
</dbReference>
<dbReference type="InterPro" id="IPR050256">
    <property type="entry name" value="Glycosyltransferase_2"/>
</dbReference>
<reference evidence="4 5" key="1">
    <citation type="journal article" date="2019" name="Int. J. Syst. Evol. Microbiol.">
        <title>The Global Catalogue of Microorganisms (GCM) 10K type strain sequencing project: providing services to taxonomists for standard genome sequencing and annotation.</title>
        <authorList>
            <consortium name="The Broad Institute Genomics Platform"/>
            <consortium name="The Broad Institute Genome Sequencing Center for Infectious Disease"/>
            <person name="Wu L."/>
            <person name="Ma J."/>
        </authorList>
    </citation>
    <scope>NUCLEOTIDE SEQUENCE [LARGE SCALE GENOMIC DNA]</scope>
    <source>
        <strain evidence="4 5">DT55</strain>
    </source>
</reference>